<dbReference type="Pfam" id="PF03033">
    <property type="entry name" value="Glyco_transf_28"/>
    <property type="match status" value="1"/>
</dbReference>
<dbReference type="PaxDb" id="3218-PP1S159_62V6.1"/>
<dbReference type="FunCoup" id="A0A2K1IBT5">
    <property type="interactions" value="2429"/>
</dbReference>
<dbReference type="EnsemblPlants" id="Pp3c26_4700V3.1">
    <property type="protein sequence ID" value="Pp3c26_4700V3.1"/>
    <property type="gene ID" value="Pp3c26_4700"/>
</dbReference>
<feature type="compositionally biased region" description="Polar residues" evidence="7">
    <location>
        <begin position="22"/>
        <end position="39"/>
    </location>
</feature>
<protein>
    <recommendedName>
        <fullName evidence="2">sterol 3beta-glucosyltransferase</fullName>
        <ecNumber evidence="2">2.4.1.173</ecNumber>
    </recommendedName>
</protein>
<dbReference type="InterPro" id="IPR004276">
    <property type="entry name" value="GlycoTrans_28_N"/>
</dbReference>
<dbReference type="EMBL" id="ABEU02000026">
    <property type="protein sequence ID" value="PNR26745.1"/>
    <property type="molecule type" value="Genomic_DNA"/>
</dbReference>
<dbReference type="InterPro" id="IPR050426">
    <property type="entry name" value="Glycosyltransferase_28"/>
</dbReference>
<evidence type="ECO:0000256" key="3">
    <source>
        <dbReference type="ARBA" id="ARBA00022516"/>
    </source>
</evidence>
<organism evidence="10">
    <name type="scientific">Physcomitrium patens</name>
    <name type="common">Spreading-leaved earth moss</name>
    <name type="synonym">Physcomitrella patens</name>
    <dbReference type="NCBI Taxonomy" id="3218"/>
    <lineage>
        <taxon>Eukaryota</taxon>
        <taxon>Viridiplantae</taxon>
        <taxon>Streptophyta</taxon>
        <taxon>Embryophyta</taxon>
        <taxon>Bryophyta</taxon>
        <taxon>Bryophytina</taxon>
        <taxon>Bryopsida</taxon>
        <taxon>Funariidae</taxon>
        <taxon>Funariales</taxon>
        <taxon>Funariaceae</taxon>
        <taxon>Physcomitrium</taxon>
    </lineage>
</organism>
<dbReference type="FunFam" id="3.40.50.2000:FF:000030">
    <property type="entry name" value="Sterol 3-beta-glucosyltransferase UGT80A2"/>
    <property type="match status" value="1"/>
</dbReference>
<evidence type="ECO:0000313" key="10">
    <source>
        <dbReference type="EMBL" id="PNR26745.1"/>
    </source>
</evidence>
<dbReference type="Gramene" id="Pp3c26_4700V3.2">
    <property type="protein sequence ID" value="Pp3c26_4700V3.2"/>
    <property type="gene ID" value="Pp3c26_4700"/>
</dbReference>
<accession>A0A2K1IBT5</accession>
<gene>
    <name evidence="11" type="primary">LOC112277640</name>
    <name evidence="10" type="ORF">PHYPA_030226</name>
</gene>
<dbReference type="GO" id="GO:0016125">
    <property type="term" value="P:sterol metabolic process"/>
    <property type="evidence" value="ECO:0007669"/>
    <property type="project" value="UniProtKB-ARBA"/>
</dbReference>
<dbReference type="GO" id="GO:0009791">
    <property type="term" value="P:post-embryonic development"/>
    <property type="evidence" value="ECO:0007669"/>
    <property type="project" value="UniProtKB-ARBA"/>
</dbReference>
<dbReference type="EnsemblPlants" id="Pp3c26_4700V3.5">
    <property type="protein sequence ID" value="Pp3c26_4700V3.5"/>
    <property type="gene ID" value="Pp3c26_4700"/>
</dbReference>
<dbReference type="CDD" id="cd03784">
    <property type="entry name" value="GT1_Gtf-like"/>
    <property type="match status" value="1"/>
</dbReference>
<comment type="similarity">
    <text evidence="1">Belongs to the glycosyltransferase 28 family.</text>
</comment>
<feature type="region of interest" description="Disordered" evidence="7">
    <location>
        <begin position="235"/>
        <end position="256"/>
    </location>
</feature>
<dbReference type="PANTHER" id="PTHR48050">
    <property type="entry name" value="STEROL 3-BETA-GLUCOSYLTRANSFERASE"/>
    <property type="match status" value="1"/>
</dbReference>
<dbReference type="GeneID" id="112277640"/>
<keyword evidence="3" id="KW-0444">Lipid biosynthesis</keyword>
<dbReference type="Gene3D" id="3.40.50.2000">
    <property type="entry name" value="Glycogen Phosphorylase B"/>
    <property type="match status" value="2"/>
</dbReference>
<dbReference type="Gramene" id="Pp3c26_4700V3.3">
    <property type="protein sequence ID" value="Pp3c26_4700V3.3"/>
    <property type="gene ID" value="Pp3c26_4700"/>
</dbReference>
<feature type="region of interest" description="Disordered" evidence="7">
    <location>
        <begin position="1"/>
        <end position="85"/>
    </location>
</feature>
<dbReference type="InterPro" id="IPR002213">
    <property type="entry name" value="UDP_glucos_trans"/>
</dbReference>
<evidence type="ECO:0000256" key="5">
    <source>
        <dbReference type="ARBA" id="ARBA00022679"/>
    </source>
</evidence>
<reference evidence="10 12" key="2">
    <citation type="journal article" date="2018" name="Plant J.">
        <title>The Physcomitrella patens chromosome-scale assembly reveals moss genome structure and evolution.</title>
        <authorList>
            <person name="Lang D."/>
            <person name="Ullrich K.K."/>
            <person name="Murat F."/>
            <person name="Fuchs J."/>
            <person name="Jenkins J."/>
            <person name="Haas F.B."/>
            <person name="Piednoel M."/>
            <person name="Gundlach H."/>
            <person name="Van Bel M."/>
            <person name="Meyberg R."/>
            <person name="Vives C."/>
            <person name="Morata J."/>
            <person name="Symeonidi A."/>
            <person name="Hiss M."/>
            <person name="Muchero W."/>
            <person name="Kamisugi Y."/>
            <person name="Saleh O."/>
            <person name="Blanc G."/>
            <person name="Decker E.L."/>
            <person name="van Gessel N."/>
            <person name="Grimwood J."/>
            <person name="Hayes R.D."/>
            <person name="Graham S.W."/>
            <person name="Gunter L.E."/>
            <person name="McDaniel S.F."/>
            <person name="Hoernstein S.N.W."/>
            <person name="Larsson A."/>
            <person name="Li F.W."/>
            <person name="Perroud P.F."/>
            <person name="Phillips J."/>
            <person name="Ranjan P."/>
            <person name="Rokshar D.S."/>
            <person name="Rothfels C.J."/>
            <person name="Schneider L."/>
            <person name="Shu S."/>
            <person name="Stevenson D.W."/>
            <person name="Thummler F."/>
            <person name="Tillich M."/>
            <person name="Villarreal Aguilar J.C."/>
            <person name="Widiez T."/>
            <person name="Wong G.K."/>
            <person name="Wymore A."/>
            <person name="Zhang Y."/>
            <person name="Zimmer A.D."/>
            <person name="Quatrano R.S."/>
            <person name="Mayer K.F.X."/>
            <person name="Goodstein D."/>
            <person name="Casacuberta J.M."/>
            <person name="Vandepoele K."/>
            <person name="Reski R."/>
            <person name="Cuming A.C."/>
            <person name="Tuskan G.A."/>
            <person name="Maumus F."/>
            <person name="Salse J."/>
            <person name="Schmutz J."/>
            <person name="Rensing S.A."/>
        </authorList>
    </citation>
    <scope>NUCLEOTIDE SEQUENCE [LARGE SCALE GENOMIC DNA]</scope>
    <source>
        <strain evidence="11 12">cv. Gransden 2004</strain>
    </source>
</reference>
<dbReference type="KEGG" id="ppp:112277640"/>
<keyword evidence="5" id="KW-0808">Transferase</keyword>
<feature type="compositionally biased region" description="Low complexity" evidence="7">
    <location>
        <begin position="10"/>
        <end position="21"/>
    </location>
</feature>
<dbReference type="FunFam" id="3.40.50.2000:FF:000009">
    <property type="entry name" value="Sterol 3-beta-glucosyltransferase UGT80A2"/>
    <property type="match status" value="1"/>
</dbReference>
<dbReference type="Gramene" id="Pp3c26_4700V3.1">
    <property type="protein sequence ID" value="Pp3c26_4700V3.1"/>
    <property type="gene ID" value="Pp3c26_4700"/>
</dbReference>
<evidence type="ECO:0000256" key="7">
    <source>
        <dbReference type="SAM" id="MobiDB-lite"/>
    </source>
</evidence>
<evidence type="ECO:0000256" key="1">
    <source>
        <dbReference type="ARBA" id="ARBA00006962"/>
    </source>
</evidence>
<dbReference type="Gramene" id="Pp3c26_4700V3.5">
    <property type="protein sequence ID" value="Pp3c26_4700V3.5"/>
    <property type="gene ID" value="Pp3c26_4700"/>
</dbReference>
<feature type="domain" description="Erythromycin biosynthesis protein CIII-like C-terminal" evidence="9">
    <location>
        <begin position="675"/>
        <end position="778"/>
    </location>
</feature>
<dbReference type="Proteomes" id="UP000006727">
    <property type="component" value="Chromosome 26"/>
</dbReference>
<sequence>MPGEHGSGGVSSYVPPGTSSTESKSWPNSPQIPLQTTFPTEVPSGVLPTLASKAGSGDSHENPGIMSARLSEDGDGSALSTRSSQDIAIEKTWPVGAPYGNGVTKPVASRSKDDLSKAFTHDLGFRGDGEKGDLVAKGKLPLGPKLQDLAKVTATHSDSHLPVAIGGVQQHREPQPFALHSPLFDAQPGIEQKPLTEEARHLHATQSLPVWMPSTVASTDAPEKILEEIADVKTPPLTPQVTEESNHSSLSGTPVKDQMARATSMPVADYKMPDQLLQGHLAHSSTLKRRIKKNLDNANVRVAEAKLSDRKKKRLMRQFVSIQTDGGVEFDLGRSSGLARDLFGEHVMDEEKFDHKIPAADQIEEGDEENDQNPIPPLKIVMLIVGTRGDVQPFIAIGKKLQEYGHQVRLATHANFRDFVKKEGLEFYPLGGDPKVLAEYMVKNKGFLPSGPSEISVQRKQIKSIVYSLLDACIKPDKDTGVHFRPHAIIANPPAYGHVHVAEYLKVPLHIFFTMPWTATSAFPHPLSRVKQSAGNRLSYQVVDSLIWLGIRGIINSFRKKHLKLRPITYLSGSQGSISDLPTGYIWSPHLVPKPSDWGPLVDVVGFCFLNLAQNYKPPDDLVKWLNAGSAPIYIGFGSLPVEDPEGMTKIIVEALNKTGQRGIIGRGWGGIGKLDKTPDNVYLLSDCPHDWLFPRCAAVVHHGGAGTTAAGLKAACPTTIVPFFGDQPFWGERVHEKGVGPAPIPVKHFDLEKLVSAIEFMLDRSVKKAALDLAKGMEGEDGIQGAVNAFHKHIHKGLPDILKEPPLEELHHQRHHGILFRIKRKCKSMIHHSSSDPA</sequence>
<dbReference type="RefSeq" id="XP_024365963.1">
    <property type="nucleotide sequence ID" value="XM_024510195.2"/>
</dbReference>
<dbReference type="EC" id="2.4.1.173" evidence="2"/>
<keyword evidence="6" id="KW-0443">Lipid metabolism</keyword>
<name>A0A2K1IBT5_PHYPA</name>
<evidence type="ECO:0000313" key="12">
    <source>
        <dbReference type="Proteomes" id="UP000006727"/>
    </source>
</evidence>
<dbReference type="PANTHER" id="PTHR48050:SF13">
    <property type="entry name" value="STEROL 3-BETA-GLUCOSYLTRANSFERASE UGT80A2"/>
    <property type="match status" value="1"/>
</dbReference>
<dbReference type="GO" id="GO:0005975">
    <property type="term" value="P:carbohydrate metabolic process"/>
    <property type="evidence" value="ECO:0007669"/>
    <property type="project" value="InterPro"/>
</dbReference>
<keyword evidence="12" id="KW-1185">Reference proteome</keyword>
<dbReference type="Pfam" id="PF06722">
    <property type="entry name" value="EryCIII-like_C"/>
    <property type="match status" value="1"/>
</dbReference>
<dbReference type="EnsemblPlants" id="Pp3c26_4700V3.2">
    <property type="protein sequence ID" value="Pp3c26_4700V3.2"/>
    <property type="gene ID" value="Pp3c26_4700"/>
</dbReference>
<keyword evidence="4" id="KW-0328">Glycosyltransferase</keyword>
<dbReference type="AlphaFoldDB" id="A0A2K1IBT5"/>
<dbReference type="EnsemblPlants" id="Pp3c26_4700V3.3">
    <property type="protein sequence ID" value="Pp3c26_4700V3.3"/>
    <property type="gene ID" value="Pp3c26_4700"/>
</dbReference>
<dbReference type="GO" id="GO:0016906">
    <property type="term" value="F:sterol 3-beta-glucosyltransferase activity"/>
    <property type="evidence" value="ECO:0007669"/>
    <property type="project" value="UniProtKB-EC"/>
</dbReference>
<dbReference type="InterPro" id="IPR010610">
    <property type="entry name" value="EryCIII-like_C"/>
</dbReference>
<reference evidence="10 12" key="1">
    <citation type="journal article" date="2008" name="Science">
        <title>The Physcomitrella genome reveals evolutionary insights into the conquest of land by plants.</title>
        <authorList>
            <person name="Rensing S."/>
            <person name="Lang D."/>
            <person name="Zimmer A."/>
            <person name="Terry A."/>
            <person name="Salamov A."/>
            <person name="Shapiro H."/>
            <person name="Nishiyama T."/>
            <person name="Perroud P.-F."/>
            <person name="Lindquist E."/>
            <person name="Kamisugi Y."/>
            <person name="Tanahashi T."/>
            <person name="Sakakibara K."/>
            <person name="Fujita T."/>
            <person name="Oishi K."/>
            <person name="Shin-I T."/>
            <person name="Kuroki Y."/>
            <person name="Toyoda A."/>
            <person name="Suzuki Y."/>
            <person name="Hashimoto A."/>
            <person name="Yamaguchi K."/>
            <person name="Sugano A."/>
            <person name="Kohara Y."/>
            <person name="Fujiyama A."/>
            <person name="Anterola A."/>
            <person name="Aoki S."/>
            <person name="Ashton N."/>
            <person name="Barbazuk W.B."/>
            <person name="Barker E."/>
            <person name="Bennetzen J."/>
            <person name="Bezanilla M."/>
            <person name="Blankenship R."/>
            <person name="Cho S.H."/>
            <person name="Dutcher S."/>
            <person name="Estelle M."/>
            <person name="Fawcett J.A."/>
            <person name="Gundlach H."/>
            <person name="Hanada K."/>
            <person name="Heyl A."/>
            <person name="Hicks K.A."/>
            <person name="Hugh J."/>
            <person name="Lohr M."/>
            <person name="Mayer K."/>
            <person name="Melkozernov A."/>
            <person name="Murata T."/>
            <person name="Nelson D."/>
            <person name="Pils B."/>
            <person name="Prigge M."/>
            <person name="Reiss B."/>
            <person name="Renner T."/>
            <person name="Rombauts S."/>
            <person name="Rushton P."/>
            <person name="Sanderfoot A."/>
            <person name="Schween G."/>
            <person name="Shiu S.-H."/>
            <person name="Stueber K."/>
            <person name="Theodoulou F.L."/>
            <person name="Tu H."/>
            <person name="Van de Peer Y."/>
            <person name="Verrier P.J."/>
            <person name="Waters E."/>
            <person name="Wood A."/>
            <person name="Yang L."/>
            <person name="Cove D."/>
            <person name="Cuming A."/>
            <person name="Hasebe M."/>
            <person name="Lucas S."/>
            <person name="Mishler D.B."/>
            <person name="Reski R."/>
            <person name="Grigoriev I."/>
            <person name="Quatrano R.S."/>
            <person name="Boore J.L."/>
        </authorList>
    </citation>
    <scope>NUCLEOTIDE SEQUENCE [LARGE SCALE GENOMIC DNA]</scope>
    <source>
        <strain evidence="11 12">cv. Gransden 2004</strain>
    </source>
</reference>
<evidence type="ECO:0000259" key="8">
    <source>
        <dbReference type="Pfam" id="PF03033"/>
    </source>
</evidence>
<evidence type="ECO:0000256" key="4">
    <source>
        <dbReference type="ARBA" id="ARBA00022676"/>
    </source>
</evidence>
<feature type="domain" description="Glycosyltransferase family 28 N-terminal" evidence="8">
    <location>
        <begin position="380"/>
        <end position="524"/>
    </location>
</feature>
<dbReference type="OrthoDB" id="5835829at2759"/>
<feature type="compositionally biased region" description="Polar residues" evidence="7">
    <location>
        <begin position="239"/>
        <end position="252"/>
    </location>
</feature>
<reference evidence="11" key="3">
    <citation type="submission" date="2020-12" db="UniProtKB">
        <authorList>
            <consortium name="EnsemblPlants"/>
        </authorList>
    </citation>
    <scope>IDENTIFICATION</scope>
</reference>
<dbReference type="SUPFAM" id="SSF53756">
    <property type="entry name" value="UDP-Glycosyltransferase/glycogen phosphorylase"/>
    <property type="match status" value="1"/>
</dbReference>
<evidence type="ECO:0000256" key="2">
    <source>
        <dbReference type="ARBA" id="ARBA00012650"/>
    </source>
</evidence>
<proteinExistence type="inferred from homology"/>
<evidence type="ECO:0000313" key="11">
    <source>
        <dbReference type="EnsemblPlants" id="Pp3c26_4700V3.1"/>
    </source>
</evidence>
<evidence type="ECO:0000259" key="9">
    <source>
        <dbReference type="Pfam" id="PF06722"/>
    </source>
</evidence>
<evidence type="ECO:0000256" key="6">
    <source>
        <dbReference type="ARBA" id="ARBA00023098"/>
    </source>
</evidence>